<dbReference type="EMBL" id="CP020946">
    <property type="protein sequence ID" value="ASD64455.1"/>
    <property type="molecule type" value="Genomic_DNA"/>
</dbReference>
<protein>
    <submittedName>
        <fullName evidence="1">Uncharacterized protein</fullName>
    </submittedName>
</protein>
<proteinExistence type="predicted"/>
<gene>
    <name evidence="1" type="ORF">B9G79_13195</name>
</gene>
<dbReference type="AlphaFoldDB" id="A0A1Z3NAJ3"/>
<evidence type="ECO:0000313" key="1">
    <source>
        <dbReference type="EMBL" id="ASD64455.1"/>
    </source>
</evidence>
<reference evidence="1 2" key="1">
    <citation type="submission" date="2017-04" db="EMBL/GenBank/DDBJ databases">
        <title>Whole genome sequence of Bdellovibrio bacteriovorus strain SSB218315.</title>
        <authorList>
            <person name="Oyedara O."/>
            <person name="Rodriguez-Perez M.A."/>
        </authorList>
    </citation>
    <scope>NUCLEOTIDE SEQUENCE [LARGE SCALE GENOMIC DNA]</scope>
    <source>
        <strain evidence="1 2">SSB218315</strain>
    </source>
</reference>
<name>A0A1Z3NAJ3_BDEBC</name>
<evidence type="ECO:0000313" key="2">
    <source>
        <dbReference type="Proteomes" id="UP000197003"/>
    </source>
</evidence>
<dbReference type="Proteomes" id="UP000197003">
    <property type="component" value="Chromosome"/>
</dbReference>
<accession>A0A1Z3NAJ3</accession>
<organism evidence="1 2">
    <name type="scientific">Bdellovibrio bacteriovorus</name>
    <dbReference type="NCBI Taxonomy" id="959"/>
    <lineage>
        <taxon>Bacteria</taxon>
        <taxon>Pseudomonadati</taxon>
        <taxon>Bdellovibrionota</taxon>
        <taxon>Bdellovibrionia</taxon>
        <taxon>Bdellovibrionales</taxon>
        <taxon>Pseudobdellovibrionaceae</taxon>
        <taxon>Bdellovibrio</taxon>
    </lineage>
</organism>
<sequence>MIYLLLMSLAWSAAEKVDLLQARQTWKIFRACEKLRVNESDLLRCANTELSEKLSAPEKAALIRFLDQGISFSDIGECEENAPVQPMRLQSRETSYCMKLTGLKKESHGYVVFVKENSAAKIQTIKFKF</sequence>
<dbReference type="RefSeq" id="WP_088565923.1">
    <property type="nucleotide sequence ID" value="NZ_CP020946.1"/>
</dbReference>
<dbReference type="OrthoDB" id="5293756at2"/>